<dbReference type="InterPro" id="IPR010730">
    <property type="entry name" value="HET"/>
</dbReference>
<dbReference type="RefSeq" id="XP_040774386.1">
    <property type="nucleotide sequence ID" value="XM_040916180.1"/>
</dbReference>
<proteinExistence type="predicted"/>
<dbReference type="PANTHER" id="PTHR24148">
    <property type="entry name" value="ANKYRIN REPEAT DOMAIN-CONTAINING PROTEIN 39 HOMOLOG-RELATED"/>
    <property type="match status" value="1"/>
</dbReference>
<keyword evidence="3" id="KW-1185">Reference proteome</keyword>
<dbReference type="Proteomes" id="UP000803844">
    <property type="component" value="Unassembled WGS sequence"/>
</dbReference>
<dbReference type="GeneID" id="63833309"/>
<dbReference type="AlphaFoldDB" id="A0A9P4XZK4"/>
<reference evidence="2" key="1">
    <citation type="journal article" date="2020" name="Phytopathology">
        <title>Genome sequence of the chestnut blight fungus Cryphonectria parasitica EP155: A fundamental resource for an archetypical invasive plant pathogen.</title>
        <authorList>
            <person name="Crouch J.A."/>
            <person name="Dawe A."/>
            <person name="Aerts A."/>
            <person name="Barry K."/>
            <person name="Churchill A.C.L."/>
            <person name="Grimwood J."/>
            <person name="Hillman B."/>
            <person name="Milgroom M.G."/>
            <person name="Pangilinan J."/>
            <person name="Smith M."/>
            <person name="Salamov A."/>
            <person name="Schmutz J."/>
            <person name="Yadav J."/>
            <person name="Grigoriev I.V."/>
            <person name="Nuss D."/>
        </authorList>
    </citation>
    <scope>NUCLEOTIDE SEQUENCE</scope>
    <source>
        <strain evidence="2">EP155</strain>
    </source>
</reference>
<evidence type="ECO:0000313" key="3">
    <source>
        <dbReference type="Proteomes" id="UP000803844"/>
    </source>
</evidence>
<feature type="non-terminal residue" evidence="2">
    <location>
        <position position="1"/>
    </location>
</feature>
<comment type="caution">
    <text evidence="2">The sequence shown here is derived from an EMBL/GenBank/DDBJ whole genome shotgun (WGS) entry which is preliminary data.</text>
</comment>
<dbReference type="InterPro" id="IPR052895">
    <property type="entry name" value="HetReg/Transcr_Mod"/>
</dbReference>
<evidence type="ECO:0000313" key="2">
    <source>
        <dbReference type="EMBL" id="KAF3763425.1"/>
    </source>
</evidence>
<dbReference type="PANTHER" id="PTHR24148:SF73">
    <property type="entry name" value="HET DOMAIN PROTEIN (AFU_ORTHOLOGUE AFUA_8G01020)"/>
    <property type="match status" value="1"/>
</dbReference>
<name>A0A9P4XZK4_CRYP1</name>
<sequence length="163" mass="18852">LECQMKSVARKDTEQSGYNAISYTWGDLNQTTQITVNGYLLKVTQNCNTALRQAWGYDQEAWYWIDSVCIDQLHPGEKGHQVSLMGQTYSEAKIVLACVGDQADGSDIIFRFANDNRIALSHFWRQFRAFMRRPYFRRLWVYQEQHLGRHVTFSCGNDTVPAS</sequence>
<evidence type="ECO:0000259" key="1">
    <source>
        <dbReference type="Pfam" id="PF06985"/>
    </source>
</evidence>
<dbReference type="Pfam" id="PF06985">
    <property type="entry name" value="HET"/>
    <property type="match status" value="1"/>
</dbReference>
<protein>
    <recommendedName>
        <fullName evidence="1">Heterokaryon incompatibility domain-containing protein</fullName>
    </recommendedName>
</protein>
<feature type="non-terminal residue" evidence="2">
    <location>
        <position position="163"/>
    </location>
</feature>
<organism evidence="2 3">
    <name type="scientific">Cryphonectria parasitica (strain ATCC 38755 / EP155)</name>
    <dbReference type="NCBI Taxonomy" id="660469"/>
    <lineage>
        <taxon>Eukaryota</taxon>
        <taxon>Fungi</taxon>
        <taxon>Dikarya</taxon>
        <taxon>Ascomycota</taxon>
        <taxon>Pezizomycotina</taxon>
        <taxon>Sordariomycetes</taxon>
        <taxon>Sordariomycetidae</taxon>
        <taxon>Diaporthales</taxon>
        <taxon>Cryphonectriaceae</taxon>
        <taxon>Cryphonectria-Endothia species complex</taxon>
        <taxon>Cryphonectria</taxon>
    </lineage>
</organism>
<dbReference type="EMBL" id="MU032349">
    <property type="protein sequence ID" value="KAF3763425.1"/>
    <property type="molecule type" value="Genomic_DNA"/>
</dbReference>
<gene>
    <name evidence="2" type="ORF">M406DRAFT_242654</name>
</gene>
<feature type="domain" description="Heterokaryon incompatibility" evidence="1">
    <location>
        <begin position="18"/>
        <end position="144"/>
    </location>
</feature>
<dbReference type="OrthoDB" id="2157530at2759"/>
<accession>A0A9P4XZK4</accession>